<organism evidence="11 12">
    <name type="scientific">Trichoderma lentiforme</name>
    <dbReference type="NCBI Taxonomy" id="1567552"/>
    <lineage>
        <taxon>Eukaryota</taxon>
        <taxon>Fungi</taxon>
        <taxon>Dikarya</taxon>
        <taxon>Ascomycota</taxon>
        <taxon>Pezizomycotina</taxon>
        <taxon>Sordariomycetes</taxon>
        <taxon>Hypocreomycetidae</taxon>
        <taxon>Hypocreales</taxon>
        <taxon>Hypocreaceae</taxon>
        <taxon>Trichoderma</taxon>
    </lineage>
</organism>
<keyword evidence="6" id="KW-0067">ATP-binding</keyword>
<evidence type="ECO:0000256" key="4">
    <source>
        <dbReference type="ARBA" id="ARBA00022741"/>
    </source>
</evidence>
<dbReference type="SMART" id="SM00220">
    <property type="entry name" value="S_TKc"/>
    <property type="match status" value="1"/>
</dbReference>
<dbReference type="InterPro" id="IPR000719">
    <property type="entry name" value="Prot_kinase_dom"/>
</dbReference>
<dbReference type="EMBL" id="QLNT01000011">
    <property type="protein sequence ID" value="KAF3070153.1"/>
    <property type="molecule type" value="Genomic_DNA"/>
</dbReference>
<dbReference type="PANTHER" id="PTHR43671">
    <property type="entry name" value="SERINE/THREONINE-PROTEIN KINASE NEK"/>
    <property type="match status" value="1"/>
</dbReference>
<evidence type="ECO:0000256" key="9">
    <source>
        <dbReference type="SAM" id="MobiDB-lite"/>
    </source>
</evidence>
<dbReference type="GO" id="GO:0005524">
    <property type="term" value="F:ATP binding"/>
    <property type="evidence" value="ECO:0007669"/>
    <property type="project" value="UniProtKB-KW"/>
</dbReference>
<evidence type="ECO:0000256" key="1">
    <source>
        <dbReference type="ARBA" id="ARBA00012513"/>
    </source>
</evidence>
<feature type="compositionally biased region" description="Low complexity" evidence="9">
    <location>
        <begin position="717"/>
        <end position="727"/>
    </location>
</feature>
<dbReference type="SUPFAM" id="SSF56112">
    <property type="entry name" value="Protein kinase-like (PK-like)"/>
    <property type="match status" value="1"/>
</dbReference>
<dbReference type="InterPro" id="IPR008271">
    <property type="entry name" value="Ser/Thr_kinase_AS"/>
</dbReference>
<dbReference type="InterPro" id="IPR050660">
    <property type="entry name" value="NEK_Ser/Thr_kinase"/>
</dbReference>
<evidence type="ECO:0000256" key="2">
    <source>
        <dbReference type="ARBA" id="ARBA00022527"/>
    </source>
</evidence>
<dbReference type="EC" id="2.7.11.1" evidence="1"/>
<dbReference type="Gene3D" id="3.30.200.20">
    <property type="entry name" value="Phosphorylase Kinase, domain 1"/>
    <property type="match status" value="1"/>
</dbReference>
<evidence type="ECO:0000256" key="5">
    <source>
        <dbReference type="ARBA" id="ARBA00022777"/>
    </source>
</evidence>
<dbReference type="PROSITE" id="PS00108">
    <property type="entry name" value="PROTEIN_KINASE_ST"/>
    <property type="match status" value="1"/>
</dbReference>
<keyword evidence="12" id="KW-1185">Reference proteome</keyword>
<dbReference type="PANTHER" id="PTHR43671:SF98">
    <property type="entry name" value="SERINE_THREONINE-PROTEIN KINASE NEK11"/>
    <property type="match status" value="1"/>
</dbReference>
<dbReference type="GO" id="GO:0005634">
    <property type="term" value="C:nucleus"/>
    <property type="evidence" value="ECO:0007669"/>
    <property type="project" value="TreeGrafter"/>
</dbReference>
<name>A0A9P4XEG8_9HYPO</name>
<gene>
    <name evidence="11" type="ORF">CFAM422_006843</name>
</gene>
<comment type="catalytic activity">
    <reaction evidence="8">
        <text>L-seryl-[protein] + ATP = O-phospho-L-seryl-[protein] + ADP + H(+)</text>
        <dbReference type="Rhea" id="RHEA:17989"/>
        <dbReference type="Rhea" id="RHEA-COMP:9863"/>
        <dbReference type="Rhea" id="RHEA-COMP:11604"/>
        <dbReference type="ChEBI" id="CHEBI:15378"/>
        <dbReference type="ChEBI" id="CHEBI:29999"/>
        <dbReference type="ChEBI" id="CHEBI:30616"/>
        <dbReference type="ChEBI" id="CHEBI:83421"/>
        <dbReference type="ChEBI" id="CHEBI:456216"/>
        <dbReference type="EC" id="2.7.11.1"/>
    </reaction>
</comment>
<evidence type="ECO:0000259" key="10">
    <source>
        <dbReference type="PROSITE" id="PS50011"/>
    </source>
</evidence>
<dbReference type="Proteomes" id="UP000801864">
    <property type="component" value="Unassembled WGS sequence"/>
</dbReference>
<dbReference type="InterPro" id="IPR011009">
    <property type="entry name" value="Kinase-like_dom_sf"/>
</dbReference>
<feature type="region of interest" description="Disordered" evidence="9">
    <location>
        <begin position="491"/>
        <end position="727"/>
    </location>
</feature>
<keyword evidence="3" id="KW-0808">Transferase</keyword>
<feature type="domain" description="Protein kinase" evidence="10">
    <location>
        <begin position="84"/>
        <end position="414"/>
    </location>
</feature>
<proteinExistence type="predicted"/>
<dbReference type="GO" id="GO:0004674">
    <property type="term" value="F:protein serine/threonine kinase activity"/>
    <property type="evidence" value="ECO:0007669"/>
    <property type="project" value="UniProtKB-KW"/>
</dbReference>
<evidence type="ECO:0000256" key="7">
    <source>
        <dbReference type="ARBA" id="ARBA00047899"/>
    </source>
</evidence>
<comment type="caution">
    <text evidence="11">The sequence shown here is derived from an EMBL/GenBank/DDBJ whole genome shotgun (WGS) entry which is preliminary data.</text>
</comment>
<evidence type="ECO:0000256" key="8">
    <source>
        <dbReference type="ARBA" id="ARBA00048679"/>
    </source>
</evidence>
<accession>A0A9P4XEG8</accession>
<evidence type="ECO:0000313" key="12">
    <source>
        <dbReference type="Proteomes" id="UP000801864"/>
    </source>
</evidence>
<dbReference type="PROSITE" id="PS50011">
    <property type="entry name" value="PROTEIN_KINASE_DOM"/>
    <property type="match status" value="1"/>
</dbReference>
<evidence type="ECO:0000256" key="6">
    <source>
        <dbReference type="ARBA" id="ARBA00022840"/>
    </source>
</evidence>
<dbReference type="Pfam" id="PF00069">
    <property type="entry name" value="Pkinase"/>
    <property type="match status" value="1"/>
</dbReference>
<dbReference type="CDD" id="cd00180">
    <property type="entry name" value="PKc"/>
    <property type="match status" value="1"/>
</dbReference>
<dbReference type="AlphaFoldDB" id="A0A9P4XEG8"/>
<comment type="catalytic activity">
    <reaction evidence="7">
        <text>L-threonyl-[protein] + ATP = O-phospho-L-threonyl-[protein] + ADP + H(+)</text>
        <dbReference type="Rhea" id="RHEA:46608"/>
        <dbReference type="Rhea" id="RHEA-COMP:11060"/>
        <dbReference type="Rhea" id="RHEA-COMP:11605"/>
        <dbReference type="ChEBI" id="CHEBI:15378"/>
        <dbReference type="ChEBI" id="CHEBI:30013"/>
        <dbReference type="ChEBI" id="CHEBI:30616"/>
        <dbReference type="ChEBI" id="CHEBI:61977"/>
        <dbReference type="ChEBI" id="CHEBI:456216"/>
        <dbReference type="EC" id="2.7.11.1"/>
    </reaction>
</comment>
<evidence type="ECO:0000256" key="3">
    <source>
        <dbReference type="ARBA" id="ARBA00022679"/>
    </source>
</evidence>
<feature type="compositionally biased region" description="Polar residues" evidence="9">
    <location>
        <begin position="637"/>
        <end position="678"/>
    </location>
</feature>
<feature type="compositionally biased region" description="Polar residues" evidence="9">
    <location>
        <begin position="563"/>
        <end position="626"/>
    </location>
</feature>
<keyword evidence="5" id="KW-0418">Kinase</keyword>
<reference evidence="11 12" key="1">
    <citation type="submission" date="2018-06" db="EMBL/GenBank/DDBJ databases">
        <title>Genome analysis of cellulolytic fungus Trichoderma lentiforme CFAM-422.</title>
        <authorList>
            <person name="Steindorff A.S."/>
            <person name="Formighieri E.F."/>
            <person name="Midorikawa G.E.O."/>
            <person name="Tamietti M.S."/>
            <person name="Ramos E.Z."/>
            <person name="Silva A.S."/>
            <person name="Bon E.P.S."/>
            <person name="Mendes T.D."/>
            <person name="Damaso M.C.T."/>
            <person name="Favaro L.C.L."/>
        </authorList>
    </citation>
    <scope>NUCLEOTIDE SEQUENCE [LARGE SCALE GENOMIC DNA]</scope>
    <source>
        <strain evidence="11 12">CFAM-422</strain>
    </source>
</reference>
<keyword evidence="2" id="KW-0723">Serine/threonine-protein kinase</keyword>
<protein>
    <recommendedName>
        <fullName evidence="1">non-specific serine/threonine protein kinase</fullName>
        <ecNumber evidence="1">2.7.11.1</ecNumber>
    </recommendedName>
</protein>
<keyword evidence="4" id="KW-0547">Nucleotide-binding</keyword>
<dbReference type="Gene3D" id="1.10.510.10">
    <property type="entry name" value="Transferase(Phosphotransferase) domain 1"/>
    <property type="match status" value="1"/>
</dbReference>
<sequence>MGDRGDGWITVGRRLALDGESTWAEQEVREREAIAAWDHDEQWPSVCGNKKKNEMLEANSDNFSSTRHKPNFNGPEAKRFDSRLTHLDYLGGGAFGRVDKVTHDAVCLARKRIQRRRGLTIEDLRQEGLTMRKLDHRHVVKLVAAYMPKPHELCLLIWPAAVCDLDTLLDNLDSIRAGTGDREDILARLDALEINDLSAIEPSTMDQNMDSLARCPYEFLRGVVGCAARAMAYCHHNDVRHLDIKPSNILLKPGRVYLADFGISKDVSGQEQTTIDGNPGTEKWRAPELYSQDSSSMQLSDMYSLGLVYLNIATVLYNVRLSEFDDALKYQADLSRSEKLAIREDNLKRLLEKLTSHALVTPQFMFTYEGQETVRPRPLVNLIAKMISPIPRARLPADKVDEKLSMIGGIHQIYHGECCKRPASWVEDKWDKKFVALMSLKAENDDLKKKIADLHGRDETYERRLENARKAHEHDVAKLQALLKSAEEKCQQLEQAQVGRRRNHDRDHHNQHQHQHRQPGQGSKPRNPPTSPSPASRGVGLGLTKSQSTPSAIPQRPPIRPRYQTSPRASSANFHTPTPPSRSTESLSRFSNTSTIKAVQQISPGLPNMTPSTTSLSGYTLRSRGSGSKLPLPVTPGSRSGTPNLNQEQSLTDSSMASSIFSRKSVDTVPTPTHNSPAVSRILEPDDKPDVHWGALPTQRERRERRPSTPPPPPSPGLSLSSSVMSSPTALRADLLYGDDGDPNVTVRPRKIATLQPMKSWAEVAKKEFKQLRRLQKEMD</sequence>
<evidence type="ECO:0000313" key="11">
    <source>
        <dbReference type="EMBL" id="KAF3070153.1"/>
    </source>
</evidence>